<keyword evidence="1" id="KW-1133">Transmembrane helix</keyword>
<keyword evidence="1" id="KW-0812">Transmembrane</keyword>
<proteinExistence type="predicted"/>
<protein>
    <submittedName>
        <fullName evidence="2">Uncharacterized protein</fullName>
    </submittedName>
</protein>
<sequence length="101" mass="11836">MKGEECFLDILNKMKFIKARGGIVKLLKSLFASDINNVDKFIGFIIVLHILLLSFGWLKYNLFTIGWILMVHVIFSYFIIRVHLLIVIRFLVSSINDQYKK</sequence>
<keyword evidence="1" id="KW-0472">Membrane</keyword>
<evidence type="ECO:0000313" key="2">
    <source>
        <dbReference type="EMBL" id="AJI08714.1"/>
    </source>
</evidence>
<feature type="transmembrane region" description="Helical" evidence="1">
    <location>
        <begin position="41"/>
        <end position="58"/>
    </location>
</feature>
<dbReference type="Proteomes" id="UP000031861">
    <property type="component" value="Plasmid pBFI_1"/>
</dbReference>
<feature type="transmembrane region" description="Helical" evidence="1">
    <location>
        <begin position="64"/>
        <end position="92"/>
    </location>
</feature>
<accession>A0AAN0W4N7</accession>
<name>A0AAN0W4N7_BACCE</name>
<gene>
    <name evidence="2" type="ORF">AK40_5608</name>
</gene>
<keyword evidence="2" id="KW-0614">Plasmid</keyword>
<reference evidence="2 3" key="1">
    <citation type="journal article" date="2015" name="Genome Announc.">
        <title>Complete genome sequences for 35 biothreat assay-relevant bacillus species.</title>
        <authorList>
            <person name="Johnson S.L."/>
            <person name="Daligault H.E."/>
            <person name="Davenport K.W."/>
            <person name="Jaissle J."/>
            <person name="Frey K.G."/>
            <person name="Ladner J.T."/>
            <person name="Broomall S.M."/>
            <person name="Bishop-Lilly K.A."/>
            <person name="Bruce D.C."/>
            <person name="Gibbons H.S."/>
            <person name="Coyne S.R."/>
            <person name="Lo C.C."/>
            <person name="Meincke L."/>
            <person name="Munk A.C."/>
            <person name="Koroleva G.I."/>
            <person name="Rosenzweig C.N."/>
            <person name="Palacios G.F."/>
            <person name="Redden C.L."/>
            <person name="Minogue T.D."/>
            <person name="Chain P.S."/>
        </authorList>
    </citation>
    <scope>NUCLEOTIDE SEQUENCE [LARGE SCALE GENOMIC DNA]</scope>
    <source>
        <strain evidence="2 3">03BB108</strain>
    </source>
</reference>
<dbReference type="EMBL" id="CP009639">
    <property type="protein sequence ID" value="AJI08714.1"/>
    <property type="molecule type" value="Genomic_DNA"/>
</dbReference>
<evidence type="ECO:0000256" key="1">
    <source>
        <dbReference type="SAM" id="Phobius"/>
    </source>
</evidence>
<dbReference type="AlphaFoldDB" id="A0AAN0W4N7"/>
<geneLocation type="plasmid" evidence="2 3">
    <name>pBFI_1</name>
</geneLocation>
<organism evidence="2 3">
    <name type="scientific">Bacillus cereus 03BB108</name>
    <dbReference type="NCBI Taxonomy" id="451709"/>
    <lineage>
        <taxon>Bacteria</taxon>
        <taxon>Bacillati</taxon>
        <taxon>Bacillota</taxon>
        <taxon>Bacilli</taxon>
        <taxon>Bacillales</taxon>
        <taxon>Bacillaceae</taxon>
        <taxon>Bacillus</taxon>
        <taxon>Bacillus cereus group</taxon>
    </lineage>
</organism>
<evidence type="ECO:0000313" key="3">
    <source>
        <dbReference type="Proteomes" id="UP000031861"/>
    </source>
</evidence>